<evidence type="ECO:0000256" key="1">
    <source>
        <dbReference type="SAM" id="SignalP"/>
    </source>
</evidence>
<dbReference type="EMBL" id="CP001669">
    <property type="protein sequence ID" value="AFZ80567.1"/>
    <property type="molecule type" value="Genomic_DNA"/>
</dbReference>
<protein>
    <recommendedName>
        <fullName evidence="4">Signal peptide containing protein</fullName>
    </recommendedName>
</protein>
<gene>
    <name evidence="2" type="ORF">BEWA_034240</name>
</gene>
<dbReference type="GeneID" id="15806966"/>
<keyword evidence="3" id="KW-1185">Reference proteome</keyword>
<sequence length="248" mass="28274">MYLSIVTGSLVTLILTNTNVSVSFIIKDYKGLGGSYLNGFSDANNHSKKGFFHSRWIPAERSAKLRPLYLSDDSEEISSEVDHVFENIRDIHELIGPYITKDGKIINKKRKLYSIGDLSHVDDMFIGKFRVEWTVRGVKEKLQFRHRDTKSPPLKSNRFNFSGIGGFILKLWLDGHNGSKDKHIAISLLQEEHWASLDSPICIFAGNIVRGPFYYRSPDYVKYSASLCRLEEALEDNTLRVGVMIAER</sequence>
<dbReference type="AlphaFoldDB" id="L0AYA6"/>
<dbReference type="RefSeq" id="XP_004830233.1">
    <property type="nucleotide sequence ID" value="XM_004830176.1"/>
</dbReference>
<dbReference type="Proteomes" id="UP000031512">
    <property type="component" value="Chromosome 1"/>
</dbReference>
<evidence type="ECO:0008006" key="4">
    <source>
        <dbReference type="Google" id="ProtNLM"/>
    </source>
</evidence>
<accession>L0AYA6</accession>
<feature type="chain" id="PRO_5003939539" description="Signal peptide containing protein" evidence="1">
    <location>
        <begin position="17"/>
        <end position="248"/>
    </location>
</feature>
<dbReference type="eggNOG" id="ENOG502SVI6">
    <property type="taxonomic scope" value="Eukaryota"/>
</dbReference>
<evidence type="ECO:0000313" key="2">
    <source>
        <dbReference type="EMBL" id="AFZ80567.1"/>
    </source>
</evidence>
<organism evidence="2 3">
    <name type="scientific">Theileria equi strain WA</name>
    <dbReference type="NCBI Taxonomy" id="1537102"/>
    <lineage>
        <taxon>Eukaryota</taxon>
        <taxon>Sar</taxon>
        <taxon>Alveolata</taxon>
        <taxon>Apicomplexa</taxon>
        <taxon>Aconoidasida</taxon>
        <taxon>Piroplasmida</taxon>
        <taxon>Theileriidae</taxon>
        <taxon>Theileria</taxon>
    </lineage>
</organism>
<dbReference type="KEGG" id="beq:BEWA_034240"/>
<dbReference type="VEuPathDB" id="PiroplasmaDB:BEWA_034240"/>
<reference evidence="2 3" key="1">
    <citation type="journal article" date="2012" name="BMC Genomics">
        <title>Comparative genomic analysis and phylogenetic position of Theileria equi.</title>
        <authorList>
            <person name="Kappmeyer L.S."/>
            <person name="Thiagarajan M."/>
            <person name="Herndon D.R."/>
            <person name="Ramsay J.D."/>
            <person name="Caler E."/>
            <person name="Djikeng A."/>
            <person name="Gillespie J.J."/>
            <person name="Lau A.O."/>
            <person name="Roalson E.H."/>
            <person name="Silva J.C."/>
            <person name="Silva M.G."/>
            <person name="Suarez C.E."/>
            <person name="Ueti M.W."/>
            <person name="Nene V.M."/>
            <person name="Mealey R.H."/>
            <person name="Knowles D.P."/>
            <person name="Brayton K.A."/>
        </authorList>
    </citation>
    <scope>NUCLEOTIDE SEQUENCE [LARGE SCALE GENOMIC DNA]</scope>
    <source>
        <strain evidence="2 3">WA</strain>
    </source>
</reference>
<feature type="signal peptide" evidence="1">
    <location>
        <begin position="1"/>
        <end position="16"/>
    </location>
</feature>
<proteinExistence type="predicted"/>
<evidence type="ECO:0000313" key="3">
    <source>
        <dbReference type="Proteomes" id="UP000031512"/>
    </source>
</evidence>
<keyword evidence="1" id="KW-0732">Signal</keyword>
<dbReference type="OrthoDB" id="365182at2759"/>
<name>L0AYA6_THEEQ</name>